<dbReference type="EMBL" id="BMVG01000060">
    <property type="protein sequence ID" value="GHE15220.1"/>
    <property type="molecule type" value="Genomic_DNA"/>
</dbReference>
<evidence type="ECO:0000256" key="1">
    <source>
        <dbReference type="SAM" id="MobiDB-lite"/>
    </source>
</evidence>
<comment type="caution">
    <text evidence="2">The sequence shown here is derived from an EMBL/GenBank/DDBJ whole genome shotgun (WGS) entry which is preliminary data.</text>
</comment>
<feature type="region of interest" description="Disordered" evidence="1">
    <location>
        <begin position="97"/>
        <end position="117"/>
    </location>
</feature>
<reference evidence="2" key="1">
    <citation type="journal article" date="2014" name="Int. J. Syst. Evol. Microbiol.">
        <title>Complete genome sequence of Corynebacterium casei LMG S-19264T (=DSM 44701T), isolated from a smear-ripened cheese.</title>
        <authorList>
            <consortium name="US DOE Joint Genome Institute (JGI-PGF)"/>
            <person name="Walter F."/>
            <person name="Albersmeier A."/>
            <person name="Kalinowski J."/>
            <person name="Ruckert C."/>
        </authorList>
    </citation>
    <scope>NUCLEOTIDE SEQUENCE</scope>
    <source>
        <strain evidence="2">JCM 4714</strain>
    </source>
</reference>
<organism evidence="2 3">
    <name type="scientific">Streptomyces alanosinicus</name>
    <dbReference type="NCBI Taxonomy" id="68171"/>
    <lineage>
        <taxon>Bacteria</taxon>
        <taxon>Bacillati</taxon>
        <taxon>Actinomycetota</taxon>
        <taxon>Actinomycetes</taxon>
        <taxon>Kitasatosporales</taxon>
        <taxon>Streptomycetaceae</taxon>
        <taxon>Streptomyces</taxon>
    </lineage>
</organism>
<sequence length="117" mass="11822">MLDGAAGHRDILAVQVPPDLPGAVDTVVGLVGLCDQDLEFGVADGAGRGCGLAFVMGVVGRRGDLAVVVGEDPADRLDAAEAVLVLVDERYERVCGRSSSAAKKDALDSTGQSNSAG</sequence>
<evidence type="ECO:0000313" key="3">
    <source>
        <dbReference type="Proteomes" id="UP000655443"/>
    </source>
</evidence>
<protein>
    <submittedName>
        <fullName evidence="2">Uncharacterized protein</fullName>
    </submittedName>
</protein>
<reference evidence="2" key="2">
    <citation type="submission" date="2020-09" db="EMBL/GenBank/DDBJ databases">
        <authorList>
            <person name="Sun Q."/>
            <person name="Ohkuma M."/>
        </authorList>
    </citation>
    <scope>NUCLEOTIDE SEQUENCE</scope>
    <source>
        <strain evidence="2">JCM 4714</strain>
    </source>
</reference>
<gene>
    <name evidence="2" type="ORF">GCM10010339_89140</name>
</gene>
<accession>A0A918YTG8</accession>
<keyword evidence="3" id="KW-1185">Reference proteome</keyword>
<evidence type="ECO:0000313" key="2">
    <source>
        <dbReference type="EMBL" id="GHE15220.1"/>
    </source>
</evidence>
<name>A0A918YTG8_9ACTN</name>
<dbReference type="Proteomes" id="UP000655443">
    <property type="component" value="Unassembled WGS sequence"/>
</dbReference>
<dbReference type="AlphaFoldDB" id="A0A918YTG8"/>
<proteinExistence type="predicted"/>